<organism evidence="2">
    <name type="scientific">Bodo saltans virus</name>
    <dbReference type="NCBI Taxonomy" id="2024608"/>
    <lineage>
        <taxon>Viruses</taxon>
        <taxon>Varidnaviria</taxon>
        <taxon>Bamfordvirae</taxon>
        <taxon>Nucleocytoviricota</taxon>
        <taxon>Megaviricetes</taxon>
        <taxon>Imitervirales</taxon>
        <taxon>Mimiviridae</taxon>
        <taxon>Klosneuvirinae</taxon>
        <taxon>Theiavirus</taxon>
        <taxon>Theiavirus salishense</taxon>
    </lineage>
</organism>
<proteinExistence type="predicted"/>
<dbReference type="InterPro" id="IPR025475">
    <property type="entry name" value="DUF4326"/>
</dbReference>
<protein>
    <recommendedName>
        <fullName evidence="1">DUF4326 domain-containing protein</fullName>
    </recommendedName>
</protein>
<keyword evidence="3" id="KW-1185">Reference proteome</keyword>
<dbReference type="EMBL" id="MF782455">
    <property type="protein sequence ID" value="ATZ80756.1"/>
    <property type="molecule type" value="Genomic_DNA"/>
</dbReference>
<feature type="domain" description="DUF4326" evidence="1">
    <location>
        <begin position="16"/>
        <end position="108"/>
    </location>
</feature>
<reference evidence="2" key="1">
    <citation type="journal article" date="2017" name="Elife">
        <title>The kinetoplastid-infecting Bodo saltans virus (BsV), a window into the most abundant giant viruses in the sea.</title>
        <authorList>
            <person name="Deeg C.M."/>
            <person name="Chow C.-E.T."/>
            <person name="Suttle C.A."/>
        </authorList>
    </citation>
    <scope>NUCLEOTIDE SEQUENCE</scope>
    <source>
        <strain evidence="2">NG1</strain>
    </source>
</reference>
<dbReference type="Proteomes" id="UP000240325">
    <property type="component" value="Segment"/>
</dbReference>
<evidence type="ECO:0000313" key="3">
    <source>
        <dbReference type="Proteomes" id="UP000240325"/>
    </source>
</evidence>
<gene>
    <name evidence="2" type="ORF">BMW23_0710</name>
</gene>
<dbReference type="Pfam" id="PF14216">
    <property type="entry name" value="DUF4326"/>
    <property type="match status" value="1"/>
</dbReference>
<sequence length="116" mass="13823">MICNVKVENIRPTYNNLKEWTQDTNNVYIGRKGIVFIDSVRFPKEDSIWHNPYKITNTNTRDEVLEKYEKYITEKIKNENLHEQLKKLKGKNLGCWCKPEKCHGDILLKIIEKVNE</sequence>
<accession>A0A2H4UV76</accession>
<name>A0A2H4UV76_9VIRU</name>
<evidence type="ECO:0000313" key="2">
    <source>
        <dbReference type="EMBL" id="ATZ80756.1"/>
    </source>
</evidence>
<evidence type="ECO:0000259" key="1">
    <source>
        <dbReference type="Pfam" id="PF14216"/>
    </source>
</evidence>